<reference evidence="2" key="1">
    <citation type="journal article" date="2015" name="Nature">
        <title>Complex archaea that bridge the gap between prokaryotes and eukaryotes.</title>
        <authorList>
            <person name="Spang A."/>
            <person name="Saw J.H."/>
            <person name="Jorgensen S.L."/>
            <person name="Zaremba-Niedzwiedzka K."/>
            <person name="Martijn J."/>
            <person name="Lind A.E."/>
            <person name="van Eijk R."/>
            <person name="Schleper C."/>
            <person name="Guy L."/>
            <person name="Ettema T.J."/>
        </authorList>
    </citation>
    <scope>NUCLEOTIDE SEQUENCE</scope>
</reference>
<evidence type="ECO:0000256" key="1">
    <source>
        <dbReference type="SAM" id="MobiDB-lite"/>
    </source>
</evidence>
<evidence type="ECO:0000313" key="2">
    <source>
        <dbReference type="EMBL" id="KKL51521.1"/>
    </source>
</evidence>
<organism evidence="2">
    <name type="scientific">marine sediment metagenome</name>
    <dbReference type="NCBI Taxonomy" id="412755"/>
    <lineage>
        <taxon>unclassified sequences</taxon>
        <taxon>metagenomes</taxon>
        <taxon>ecological metagenomes</taxon>
    </lineage>
</organism>
<dbReference type="EMBL" id="LAZR01032220">
    <property type="protein sequence ID" value="KKL51521.1"/>
    <property type="molecule type" value="Genomic_DNA"/>
</dbReference>
<proteinExistence type="predicted"/>
<sequence>MRLEPLRICRVCGLEGHSEEDLELFGKHKQSRHGRQTICKRCSREHKYRTAEFVEVFRARGPDGMKCHFCAEEVIGLEGRNKDSLVIHSLDGDHENWTPENKVPTHHGCHGSHHNTGEGNANWKGDVSKDAIRSMQIKGYTQQRIADEIGRGQPWVSRYLREEET</sequence>
<gene>
    <name evidence="2" type="ORF">LCGC14_2294670</name>
</gene>
<comment type="caution">
    <text evidence="2">The sequence shown here is derived from an EMBL/GenBank/DDBJ whole genome shotgun (WGS) entry which is preliminary data.</text>
</comment>
<feature type="region of interest" description="Disordered" evidence="1">
    <location>
        <begin position="105"/>
        <end position="125"/>
    </location>
</feature>
<dbReference type="AlphaFoldDB" id="A0A0F9DCT4"/>
<accession>A0A0F9DCT4</accession>
<protein>
    <submittedName>
        <fullName evidence="2">Uncharacterized protein</fullName>
    </submittedName>
</protein>
<name>A0A0F9DCT4_9ZZZZ</name>